<evidence type="ECO:0000313" key="1">
    <source>
        <dbReference type="EMBL" id="GIY84889.1"/>
    </source>
</evidence>
<dbReference type="Proteomes" id="UP001054945">
    <property type="component" value="Unassembled WGS sequence"/>
</dbReference>
<dbReference type="AlphaFoldDB" id="A0AAV4WTA9"/>
<gene>
    <name evidence="1" type="ORF">CEXT_796611</name>
</gene>
<accession>A0AAV4WTA9</accession>
<evidence type="ECO:0000313" key="2">
    <source>
        <dbReference type="Proteomes" id="UP001054945"/>
    </source>
</evidence>
<protein>
    <submittedName>
        <fullName evidence="1">Uncharacterized protein</fullName>
    </submittedName>
</protein>
<organism evidence="1 2">
    <name type="scientific">Caerostris extrusa</name>
    <name type="common">Bark spider</name>
    <name type="synonym">Caerostris bankana</name>
    <dbReference type="NCBI Taxonomy" id="172846"/>
    <lineage>
        <taxon>Eukaryota</taxon>
        <taxon>Metazoa</taxon>
        <taxon>Ecdysozoa</taxon>
        <taxon>Arthropoda</taxon>
        <taxon>Chelicerata</taxon>
        <taxon>Arachnida</taxon>
        <taxon>Araneae</taxon>
        <taxon>Araneomorphae</taxon>
        <taxon>Entelegynae</taxon>
        <taxon>Araneoidea</taxon>
        <taxon>Araneidae</taxon>
        <taxon>Caerostris</taxon>
    </lineage>
</organism>
<sequence length="108" mass="12222">MFPNLMIYFTQCPPLFYANTNRSRGFPALMNATMCQGKRIGFSVGLYTFKEESDNSVNTGNHKLIKRWISFPPALYVNLKHKLISLGGSNLGKICLVLLEDKTRNATF</sequence>
<comment type="caution">
    <text evidence="1">The sequence shown here is derived from an EMBL/GenBank/DDBJ whole genome shotgun (WGS) entry which is preliminary data.</text>
</comment>
<reference evidence="1 2" key="1">
    <citation type="submission" date="2021-06" db="EMBL/GenBank/DDBJ databases">
        <title>Caerostris extrusa draft genome.</title>
        <authorList>
            <person name="Kono N."/>
            <person name="Arakawa K."/>
        </authorList>
    </citation>
    <scope>NUCLEOTIDE SEQUENCE [LARGE SCALE GENOMIC DNA]</scope>
</reference>
<keyword evidence="2" id="KW-1185">Reference proteome</keyword>
<dbReference type="EMBL" id="BPLR01016587">
    <property type="protein sequence ID" value="GIY84889.1"/>
    <property type="molecule type" value="Genomic_DNA"/>
</dbReference>
<name>A0AAV4WTA9_CAEEX</name>
<proteinExistence type="predicted"/>